<dbReference type="Pfam" id="PF22740">
    <property type="entry name" value="PapZ_C"/>
    <property type="match status" value="1"/>
</dbReference>
<gene>
    <name evidence="7" type="primary">rapZ</name>
    <name evidence="7" type="ORF">IPJ27_20390</name>
</gene>
<dbReference type="PANTHER" id="PTHR30448">
    <property type="entry name" value="RNASE ADAPTER PROTEIN RAPZ"/>
    <property type="match status" value="1"/>
</dbReference>
<evidence type="ECO:0000259" key="5">
    <source>
        <dbReference type="Pfam" id="PF03668"/>
    </source>
</evidence>
<evidence type="ECO:0000256" key="3">
    <source>
        <dbReference type="ARBA" id="ARBA00023134"/>
    </source>
</evidence>
<accession>A0A935Q2A0</accession>
<organism evidence="7 8">
    <name type="scientific">Candidatus Accumulibacter proximus</name>
    <dbReference type="NCBI Taxonomy" id="2954385"/>
    <lineage>
        <taxon>Bacteria</taxon>
        <taxon>Pseudomonadati</taxon>
        <taxon>Pseudomonadota</taxon>
        <taxon>Betaproteobacteria</taxon>
        <taxon>Candidatus Accumulibacter</taxon>
    </lineage>
</organism>
<dbReference type="GO" id="GO:0005525">
    <property type="term" value="F:GTP binding"/>
    <property type="evidence" value="ECO:0007669"/>
    <property type="project" value="UniProtKB-UniRule"/>
</dbReference>
<proteinExistence type="inferred from homology"/>
<dbReference type="NCBIfam" id="NF003828">
    <property type="entry name" value="PRK05416.1"/>
    <property type="match status" value="1"/>
</dbReference>
<evidence type="ECO:0000259" key="6">
    <source>
        <dbReference type="Pfam" id="PF22740"/>
    </source>
</evidence>
<sequence>MHLVLISGLSGSGKSVALKVLEDADYYCVDNLPSQLLQQLAGQLELQGYDKVGVVIDIRGGDSVAMLPLQLDALRANELDLQFLFLDAQDATLIKRYSETRRRHPLASDRLTLTEAIAEERIRLGELAALGHHIDTSGVKASALREWVRQFVTQDISSDPCRGLTLLFESFGFKNGIPLDADLVFDVRCLPNPHYDPNLRPLTGRDAPVIAFLEAEPEVLRMRGDISGFLRAWLPSYVQDSRNYLTVGIGCTGGQHRSVYLAEWLGHEFHGCARVLVRHRELGALVPAVGGTP</sequence>
<evidence type="ECO:0000313" key="8">
    <source>
        <dbReference type="Proteomes" id="UP000697998"/>
    </source>
</evidence>
<dbReference type="Proteomes" id="UP000697998">
    <property type="component" value="Unassembled WGS sequence"/>
</dbReference>
<dbReference type="Pfam" id="PF03668">
    <property type="entry name" value="RapZ-like_N"/>
    <property type="match status" value="1"/>
</dbReference>
<keyword evidence="3 4" id="KW-0342">GTP-binding</keyword>
<dbReference type="InterPro" id="IPR053930">
    <property type="entry name" value="RapZ-like_N"/>
</dbReference>
<dbReference type="EMBL" id="JADJMH010000029">
    <property type="protein sequence ID" value="MBK7676917.1"/>
    <property type="molecule type" value="Genomic_DNA"/>
</dbReference>
<feature type="domain" description="RapZ C-terminal" evidence="6">
    <location>
        <begin position="165"/>
        <end position="282"/>
    </location>
</feature>
<dbReference type="InterPro" id="IPR027417">
    <property type="entry name" value="P-loop_NTPase"/>
</dbReference>
<dbReference type="PIRSF" id="PIRSF005052">
    <property type="entry name" value="P-loopkin"/>
    <property type="match status" value="1"/>
</dbReference>
<dbReference type="InterPro" id="IPR005337">
    <property type="entry name" value="RapZ-like"/>
</dbReference>
<name>A0A935Q2A0_9PROT</name>
<keyword evidence="2 4" id="KW-0067">ATP-binding</keyword>
<feature type="binding site" evidence="4">
    <location>
        <begin position="8"/>
        <end position="15"/>
    </location>
    <ligand>
        <name>ATP</name>
        <dbReference type="ChEBI" id="CHEBI:30616"/>
    </ligand>
</feature>
<dbReference type="PANTHER" id="PTHR30448:SF0">
    <property type="entry name" value="RNASE ADAPTER PROTEIN RAPZ"/>
    <property type="match status" value="1"/>
</dbReference>
<evidence type="ECO:0000256" key="1">
    <source>
        <dbReference type="ARBA" id="ARBA00022741"/>
    </source>
</evidence>
<dbReference type="HAMAP" id="MF_00636">
    <property type="entry name" value="RapZ_like"/>
    <property type="match status" value="1"/>
</dbReference>
<reference evidence="7 8" key="1">
    <citation type="submission" date="2020-10" db="EMBL/GenBank/DDBJ databases">
        <title>Connecting structure to function with the recovery of over 1000 high-quality activated sludge metagenome-assembled genomes encoding full-length rRNA genes using long-read sequencing.</title>
        <authorList>
            <person name="Singleton C.M."/>
            <person name="Petriglieri F."/>
            <person name="Kristensen J.M."/>
            <person name="Kirkegaard R.H."/>
            <person name="Michaelsen T.Y."/>
            <person name="Andersen M.H."/>
            <person name="Karst S.M."/>
            <person name="Dueholm M.S."/>
            <person name="Nielsen P.H."/>
            <person name="Albertsen M."/>
        </authorList>
    </citation>
    <scope>NUCLEOTIDE SEQUENCE [LARGE SCALE GENOMIC DNA]</scope>
    <source>
        <strain evidence="7">EsbW_18-Q3-R4-48_BATAC.285</strain>
    </source>
</reference>
<comment type="caution">
    <text evidence="7">The sequence shown here is derived from an EMBL/GenBank/DDBJ whole genome shotgun (WGS) entry which is preliminary data.</text>
</comment>
<feature type="binding site" evidence="4">
    <location>
        <begin position="57"/>
        <end position="60"/>
    </location>
    <ligand>
        <name>GTP</name>
        <dbReference type="ChEBI" id="CHEBI:37565"/>
    </ligand>
</feature>
<dbReference type="SUPFAM" id="SSF52540">
    <property type="entry name" value="P-loop containing nucleoside triphosphate hydrolases"/>
    <property type="match status" value="1"/>
</dbReference>
<dbReference type="AlphaFoldDB" id="A0A935Q2A0"/>
<protein>
    <submittedName>
        <fullName evidence="7">RNase adapter RapZ</fullName>
    </submittedName>
</protein>
<feature type="domain" description="RapZ-like N-terminal" evidence="5">
    <location>
        <begin position="1"/>
        <end position="153"/>
    </location>
</feature>
<dbReference type="GO" id="GO:0005524">
    <property type="term" value="F:ATP binding"/>
    <property type="evidence" value="ECO:0007669"/>
    <property type="project" value="UniProtKB-UniRule"/>
</dbReference>
<evidence type="ECO:0000256" key="2">
    <source>
        <dbReference type="ARBA" id="ARBA00022840"/>
    </source>
</evidence>
<evidence type="ECO:0000256" key="4">
    <source>
        <dbReference type="HAMAP-Rule" id="MF_00636"/>
    </source>
</evidence>
<evidence type="ECO:0000313" key="7">
    <source>
        <dbReference type="EMBL" id="MBK7676917.1"/>
    </source>
</evidence>
<dbReference type="InterPro" id="IPR053931">
    <property type="entry name" value="RapZ_C"/>
</dbReference>
<keyword evidence="1 4" id="KW-0547">Nucleotide-binding</keyword>